<keyword evidence="8 9" id="KW-0349">Heme</keyword>
<feature type="transmembrane region" description="Helical" evidence="10">
    <location>
        <begin position="14"/>
        <end position="34"/>
    </location>
</feature>
<dbReference type="PROSITE" id="PS00086">
    <property type="entry name" value="CYTOCHROME_P450"/>
    <property type="match status" value="1"/>
</dbReference>
<feature type="transmembrane region" description="Helical" evidence="10">
    <location>
        <begin position="306"/>
        <end position="327"/>
    </location>
</feature>
<organism evidence="11 12">
    <name type="scientific">Bombardia bombarda</name>
    <dbReference type="NCBI Taxonomy" id="252184"/>
    <lineage>
        <taxon>Eukaryota</taxon>
        <taxon>Fungi</taxon>
        <taxon>Dikarya</taxon>
        <taxon>Ascomycota</taxon>
        <taxon>Pezizomycotina</taxon>
        <taxon>Sordariomycetes</taxon>
        <taxon>Sordariomycetidae</taxon>
        <taxon>Sordariales</taxon>
        <taxon>Lasiosphaeriaceae</taxon>
        <taxon>Bombardia</taxon>
    </lineage>
</organism>
<keyword evidence="4 8" id="KW-0479">Metal-binding</keyword>
<comment type="similarity">
    <text evidence="3 9">Belongs to the cytochrome P450 family.</text>
</comment>
<dbReference type="GO" id="GO:0020037">
    <property type="term" value="F:heme binding"/>
    <property type="evidence" value="ECO:0007669"/>
    <property type="project" value="InterPro"/>
</dbReference>
<proteinExistence type="inferred from homology"/>
<dbReference type="EMBL" id="JAULSR010000002">
    <property type="protein sequence ID" value="KAK0631018.1"/>
    <property type="molecule type" value="Genomic_DNA"/>
</dbReference>
<protein>
    <submittedName>
        <fullName evidence="11">Cytochrome P450</fullName>
    </submittedName>
</protein>
<dbReference type="GO" id="GO:0016020">
    <property type="term" value="C:membrane"/>
    <property type="evidence" value="ECO:0007669"/>
    <property type="project" value="UniProtKB-SubCell"/>
</dbReference>
<comment type="subcellular location">
    <subcellularLocation>
        <location evidence="2">Membrane</location>
        <topology evidence="2">Single-pass membrane protein</topology>
    </subcellularLocation>
</comment>
<dbReference type="GO" id="GO:0005506">
    <property type="term" value="F:iron ion binding"/>
    <property type="evidence" value="ECO:0007669"/>
    <property type="project" value="InterPro"/>
</dbReference>
<dbReference type="Pfam" id="PF00067">
    <property type="entry name" value="p450"/>
    <property type="match status" value="1"/>
</dbReference>
<evidence type="ECO:0000256" key="7">
    <source>
        <dbReference type="ARBA" id="ARBA00023033"/>
    </source>
</evidence>
<evidence type="ECO:0000256" key="6">
    <source>
        <dbReference type="ARBA" id="ARBA00023004"/>
    </source>
</evidence>
<dbReference type="GO" id="GO:0004497">
    <property type="term" value="F:monooxygenase activity"/>
    <property type="evidence" value="ECO:0007669"/>
    <property type="project" value="UniProtKB-KW"/>
</dbReference>
<dbReference type="InterPro" id="IPR002403">
    <property type="entry name" value="Cyt_P450_E_grp-IV"/>
</dbReference>
<accession>A0AA39XBS2</accession>
<evidence type="ECO:0000256" key="5">
    <source>
        <dbReference type="ARBA" id="ARBA00023002"/>
    </source>
</evidence>
<dbReference type="Gene3D" id="1.10.630.10">
    <property type="entry name" value="Cytochrome P450"/>
    <property type="match status" value="1"/>
</dbReference>
<evidence type="ECO:0000256" key="2">
    <source>
        <dbReference type="ARBA" id="ARBA00004167"/>
    </source>
</evidence>
<dbReference type="InterPro" id="IPR036396">
    <property type="entry name" value="Cyt_P450_sf"/>
</dbReference>
<dbReference type="AlphaFoldDB" id="A0AA39XBS2"/>
<evidence type="ECO:0000256" key="1">
    <source>
        <dbReference type="ARBA" id="ARBA00001971"/>
    </source>
</evidence>
<feature type="binding site" description="axial binding residue" evidence="8">
    <location>
        <position position="483"/>
    </location>
    <ligand>
        <name>heme</name>
        <dbReference type="ChEBI" id="CHEBI:30413"/>
    </ligand>
    <ligandPart>
        <name>Fe</name>
        <dbReference type="ChEBI" id="CHEBI:18248"/>
    </ligandPart>
</feature>
<evidence type="ECO:0000256" key="9">
    <source>
        <dbReference type="RuleBase" id="RU000461"/>
    </source>
</evidence>
<sequence>MDLEPPILSSRQGFYSPFGVLSVLFVAITTYFALDTLSTRKIVRQKLRHVPLGGPAFPGPKSILNLIFAWKAKSLLQDSYTKFKTRAFQLIRSDGGVVVLPLSLLEELATIPAATASPQGALEHDLLGRYTGLDLIIENRLHHAIVQRKLTPRIPLLIPTMEKGVATAFDAFLPQSEDWMEFQPYQVLGRISARVAAEPIVGPIFSDNPVWLDVAFDYTENLFKTIVVLRSLPNWMQPLVYPLLPSYWNGKKNLNMAKQLLGPQIHEYIQKSNAGEWEPKDNKAEDLNILSWLSAMAKGRDRSPDVIAHVLVLVALASVHTTLLRMVNVLYDITAAGPALRDELLAEITATGGEDGAGWAKTKTKNPYGELHRLDSVLRESQRISPPTTLGMKRLFNEDYTFADGTHIPKGTYVCLPIHAIENDAAHTPDPERFDGLRSFRARQEEEKLLAGTGSRAANAVDEFLFSTPTRTGLNFGYGKTACPGRFFASVVIKMVLVKMLTEYEFKFMPGTGRPENYMVHEFLFTLPWQKMMVRRRSDGVALF</sequence>
<dbReference type="InterPro" id="IPR001128">
    <property type="entry name" value="Cyt_P450"/>
</dbReference>
<dbReference type="CDD" id="cd11041">
    <property type="entry name" value="CYP503A1-like"/>
    <property type="match status" value="1"/>
</dbReference>
<keyword evidence="10" id="KW-0812">Transmembrane</keyword>
<gene>
    <name evidence="11" type="ORF">B0T17DRAFT_590324</name>
</gene>
<reference evidence="11" key="1">
    <citation type="submission" date="2023-06" db="EMBL/GenBank/DDBJ databases">
        <title>Genome-scale phylogeny and comparative genomics of the fungal order Sordariales.</title>
        <authorList>
            <consortium name="Lawrence Berkeley National Laboratory"/>
            <person name="Hensen N."/>
            <person name="Bonometti L."/>
            <person name="Westerberg I."/>
            <person name="Brannstrom I.O."/>
            <person name="Guillou S."/>
            <person name="Cros-Aarteil S."/>
            <person name="Calhoun S."/>
            <person name="Haridas S."/>
            <person name="Kuo A."/>
            <person name="Mondo S."/>
            <person name="Pangilinan J."/>
            <person name="Riley R."/>
            <person name="LaButti K."/>
            <person name="Andreopoulos B."/>
            <person name="Lipzen A."/>
            <person name="Chen C."/>
            <person name="Yanf M."/>
            <person name="Daum C."/>
            <person name="Ng V."/>
            <person name="Clum A."/>
            <person name="Steindorff A."/>
            <person name="Ohm R."/>
            <person name="Martin F."/>
            <person name="Silar P."/>
            <person name="Natvig D."/>
            <person name="Lalanne C."/>
            <person name="Gautier V."/>
            <person name="Ament-velasquez S.L."/>
            <person name="Kruys A."/>
            <person name="Hutchinson M.I."/>
            <person name="Powell A.J."/>
            <person name="Barry K."/>
            <person name="Miller A.N."/>
            <person name="Grigoriev I.V."/>
            <person name="Debuchy R."/>
            <person name="Gladieux P."/>
            <person name="Thoren M.H."/>
            <person name="Johannesson H."/>
        </authorList>
    </citation>
    <scope>NUCLEOTIDE SEQUENCE</scope>
    <source>
        <strain evidence="11">SMH3391-2</strain>
    </source>
</reference>
<dbReference type="SUPFAM" id="SSF48264">
    <property type="entry name" value="Cytochrome P450"/>
    <property type="match status" value="1"/>
</dbReference>
<dbReference type="Proteomes" id="UP001174934">
    <property type="component" value="Unassembled WGS sequence"/>
</dbReference>
<dbReference type="PANTHER" id="PTHR46206:SF6">
    <property type="entry name" value="CYTOCHROME P450 MONOOXYGENASE AN1598-RELATED"/>
    <property type="match status" value="1"/>
</dbReference>
<evidence type="ECO:0000256" key="3">
    <source>
        <dbReference type="ARBA" id="ARBA00010617"/>
    </source>
</evidence>
<dbReference type="PANTHER" id="PTHR46206">
    <property type="entry name" value="CYTOCHROME P450"/>
    <property type="match status" value="1"/>
</dbReference>
<evidence type="ECO:0000256" key="8">
    <source>
        <dbReference type="PIRSR" id="PIRSR602403-1"/>
    </source>
</evidence>
<name>A0AA39XBS2_9PEZI</name>
<keyword evidence="5 9" id="KW-0560">Oxidoreductase</keyword>
<comment type="cofactor">
    <cofactor evidence="1 8">
        <name>heme</name>
        <dbReference type="ChEBI" id="CHEBI:30413"/>
    </cofactor>
</comment>
<dbReference type="PRINTS" id="PR00465">
    <property type="entry name" value="EP450IV"/>
</dbReference>
<comment type="caution">
    <text evidence="11">The sequence shown here is derived from an EMBL/GenBank/DDBJ whole genome shotgun (WGS) entry which is preliminary data.</text>
</comment>
<keyword evidence="12" id="KW-1185">Reference proteome</keyword>
<keyword evidence="10" id="KW-0472">Membrane</keyword>
<keyword evidence="7 9" id="KW-0503">Monooxygenase</keyword>
<dbReference type="GO" id="GO:0016705">
    <property type="term" value="F:oxidoreductase activity, acting on paired donors, with incorporation or reduction of molecular oxygen"/>
    <property type="evidence" value="ECO:0007669"/>
    <property type="project" value="InterPro"/>
</dbReference>
<evidence type="ECO:0000256" key="4">
    <source>
        <dbReference type="ARBA" id="ARBA00022723"/>
    </source>
</evidence>
<evidence type="ECO:0000256" key="10">
    <source>
        <dbReference type="SAM" id="Phobius"/>
    </source>
</evidence>
<keyword evidence="10" id="KW-1133">Transmembrane helix</keyword>
<evidence type="ECO:0000313" key="11">
    <source>
        <dbReference type="EMBL" id="KAK0631018.1"/>
    </source>
</evidence>
<evidence type="ECO:0000313" key="12">
    <source>
        <dbReference type="Proteomes" id="UP001174934"/>
    </source>
</evidence>
<keyword evidence="6 8" id="KW-0408">Iron</keyword>
<dbReference type="InterPro" id="IPR017972">
    <property type="entry name" value="Cyt_P450_CS"/>
</dbReference>